<feature type="compositionally biased region" description="Polar residues" evidence="1">
    <location>
        <begin position="1"/>
        <end position="16"/>
    </location>
</feature>
<evidence type="ECO:0000256" key="1">
    <source>
        <dbReference type="SAM" id="MobiDB-lite"/>
    </source>
</evidence>
<feature type="region of interest" description="Disordered" evidence="1">
    <location>
        <begin position="1"/>
        <end position="26"/>
    </location>
</feature>
<reference evidence="2 3" key="1">
    <citation type="submission" date="2021-02" db="EMBL/GenBank/DDBJ databases">
        <title>Variation within the Batrachochytrium salamandrivorans European outbreak.</title>
        <authorList>
            <person name="Kelly M."/>
            <person name="Pasmans F."/>
            <person name="Shea T.P."/>
            <person name="Munoz J.F."/>
            <person name="Carranza S."/>
            <person name="Cuomo C.A."/>
            <person name="Martel A."/>
        </authorList>
    </citation>
    <scope>NUCLEOTIDE SEQUENCE [LARGE SCALE GENOMIC DNA]</scope>
    <source>
        <strain evidence="2 3">AMFP18/2</strain>
    </source>
</reference>
<proteinExistence type="predicted"/>
<accession>A0ABQ8EV08</accession>
<gene>
    <name evidence="2" type="ORF">BASA50_000827</name>
</gene>
<keyword evidence="3" id="KW-1185">Reference proteome</keyword>
<sequence length="331" mass="35826">MDNHSLLSASSQTPSPESCPPDLLPQQHSIPTLHSCLTPSTTLTPVHTAPLYPTDTPSYTYFSQSTRPSGLATSNPILRSLARPPIRPSPSLVTPTTVSPISLEPLSSSFLLDQQVLLTGLTPVDLHSSAMKRHMDCLLEQTIQSLQGSLEDLNKIQRAARQEQALLAEMLDPAFLKEAIASAVRQYIAPIVDAELAAFKVQVASDIGLVRDRSDLISGQMACMIRLLDSLVAASSDHSTPPCQPGPTANCVASDTRKERVETPPNSLTTCGSRPRRVISVGASERSTEMDAVHDSVVDTDIWGSPIHNSVFTVPFLETSRKPSHKKKQRI</sequence>
<comment type="caution">
    <text evidence="2">The sequence shown here is derived from an EMBL/GenBank/DDBJ whole genome shotgun (WGS) entry which is preliminary data.</text>
</comment>
<protein>
    <submittedName>
        <fullName evidence="2">Uncharacterized protein</fullName>
    </submittedName>
</protein>
<evidence type="ECO:0000313" key="3">
    <source>
        <dbReference type="Proteomes" id="UP001648503"/>
    </source>
</evidence>
<dbReference type="Proteomes" id="UP001648503">
    <property type="component" value="Unassembled WGS sequence"/>
</dbReference>
<name>A0ABQ8EV08_9FUNG</name>
<dbReference type="EMBL" id="JAFCIX010000577">
    <property type="protein sequence ID" value="KAH6585882.1"/>
    <property type="molecule type" value="Genomic_DNA"/>
</dbReference>
<organism evidence="2 3">
    <name type="scientific">Batrachochytrium salamandrivorans</name>
    <dbReference type="NCBI Taxonomy" id="1357716"/>
    <lineage>
        <taxon>Eukaryota</taxon>
        <taxon>Fungi</taxon>
        <taxon>Fungi incertae sedis</taxon>
        <taxon>Chytridiomycota</taxon>
        <taxon>Chytridiomycota incertae sedis</taxon>
        <taxon>Chytridiomycetes</taxon>
        <taxon>Rhizophydiales</taxon>
        <taxon>Rhizophydiales incertae sedis</taxon>
        <taxon>Batrachochytrium</taxon>
    </lineage>
</organism>
<evidence type="ECO:0000313" key="2">
    <source>
        <dbReference type="EMBL" id="KAH6585882.1"/>
    </source>
</evidence>
<feature type="region of interest" description="Disordered" evidence="1">
    <location>
        <begin position="236"/>
        <end position="269"/>
    </location>
</feature>